<comment type="caution">
    <text evidence="4">The sequence shown here is derived from an EMBL/GenBank/DDBJ whole genome shotgun (WGS) entry which is preliminary data.</text>
</comment>
<organism evidence="4 5">
    <name type="scientific">Nepenthes gracilis</name>
    <name type="common">Slender pitcher plant</name>
    <dbReference type="NCBI Taxonomy" id="150966"/>
    <lineage>
        <taxon>Eukaryota</taxon>
        <taxon>Viridiplantae</taxon>
        <taxon>Streptophyta</taxon>
        <taxon>Embryophyta</taxon>
        <taxon>Tracheophyta</taxon>
        <taxon>Spermatophyta</taxon>
        <taxon>Magnoliopsida</taxon>
        <taxon>eudicotyledons</taxon>
        <taxon>Gunneridae</taxon>
        <taxon>Pentapetalae</taxon>
        <taxon>Caryophyllales</taxon>
        <taxon>Nepenthaceae</taxon>
        <taxon>Nepenthes</taxon>
    </lineage>
</organism>
<dbReference type="AlphaFoldDB" id="A0AAD3TE19"/>
<name>A0AAD3TE19_NEPGR</name>
<dbReference type="GO" id="GO:0003755">
    <property type="term" value="F:peptidyl-prolyl cis-trans isomerase activity"/>
    <property type="evidence" value="ECO:0007669"/>
    <property type="project" value="InterPro"/>
</dbReference>
<accession>A0AAD3TE19</accession>
<dbReference type="InterPro" id="IPR005474">
    <property type="entry name" value="Transketolase_N"/>
</dbReference>
<dbReference type="InterPro" id="IPR001179">
    <property type="entry name" value="PPIase_FKBP_dom"/>
</dbReference>
<evidence type="ECO:0000259" key="3">
    <source>
        <dbReference type="PROSITE" id="PS50909"/>
    </source>
</evidence>
<evidence type="ECO:0000256" key="1">
    <source>
        <dbReference type="ARBA" id="ARBA00029569"/>
    </source>
</evidence>
<dbReference type="InterPro" id="IPR046357">
    <property type="entry name" value="PPIase_dom_sf"/>
</dbReference>
<dbReference type="Pfam" id="PF00254">
    <property type="entry name" value="FKBP_C"/>
    <property type="match status" value="1"/>
</dbReference>
<dbReference type="GO" id="GO:0004802">
    <property type="term" value="F:transketolase activity"/>
    <property type="evidence" value="ECO:0007669"/>
    <property type="project" value="TreeGrafter"/>
</dbReference>
<dbReference type="InterPro" id="IPR004152">
    <property type="entry name" value="GAT_dom"/>
</dbReference>
<dbReference type="Proteomes" id="UP001279734">
    <property type="component" value="Unassembled WGS sequence"/>
</dbReference>
<dbReference type="PANTHER" id="PTHR43522">
    <property type="entry name" value="TRANSKETOLASE"/>
    <property type="match status" value="1"/>
</dbReference>
<dbReference type="PANTHER" id="PTHR43522:SF2">
    <property type="entry name" value="TRANSKETOLASE 1-RELATED"/>
    <property type="match status" value="1"/>
</dbReference>
<dbReference type="Gene3D" id="3.40.50.970">
    <property type="match status" value="1"/>
</dbReference>
<keyword evidence="5" id="KW-1185">Reference proteome</keyword>
<proteinExistence type="predicted"/>
<dbReference type="InterPro" id="IPR033247">
    <property type="entry name" value="Transketolase_fam"/>
</dbReference>
<feature type="domain" description="GAT" evidence="3">
    <location>
        <begin position="129"/>
        <end position="217"/>
    </location>
</feature>
<gene>
    <name evidence="4" type="ORF">Nepgr_030196</name>
</gene>
<dbReference type="SUPFAM" id="SSF54534">
    <property type="entry name" value="FKBP-like"/>
    <property type="match status" value="1"/>
</dbReference>
<dbReference type="Gene3D" id="3.10.50.40">
    <property type="match status" value="1"/>
</dbReference>
<dbReference type="Pfam" id="PF03127">
    <property type="entry name" value="GAT"/>
    <property type="match status" value="1"/>
</dbReference>
<evidence type="ECO:0000313" key="4">
    <source>
        <dbReference type="EMBL" id="GMH28353.1"/>
    </source>
</evidence>
<dbReference type="InterPro" id="IPR029061">
    <property type="entry name" value="THDP-binding"/>
</dbReference>
<dbReference type="GO" id="GO:0006098">
    <property type="term" value="P:pentose-phosphate shunt"/>
    <property type="evidence" value="ECO:0007669"/>
    <property type="project" value="TreeGrafter"/>
</dbReference>
<evidence type="ECO:0000256" key="2">
    <source>
        <dbReference type="SAM" id="MobiDB-lite"/>
    </source>
</evidence>
<dbReference type="SUPFAM" id="SSF89009">
    <property type="entry name" value="GAT-like domain"/>
    <property type="match status" value="1"/>
</dbReference>
<dbReference type="GO" id="GO:0005829">
    <property type="term" value="C:cytosol"/>
    <property type="evidence" value="ECO:0007669"/>
    <property type="project" value="TreeGrafter"/>
</dbReference>
<dbReference type="Pfam" id="PF00456">
    <property type="entry name" value="Transketolase_N"/>
    <property type="match status" value="1"/>
</dbReference>
<sequence>MTDVYKDCGICKTISKLQDGTVFLRKGHGDEDKLFEFTVEEEPIIRGLDRAVLTVKKGEVTLLTIARDSKIKCLTFYFERSRVQSPPRSLELTPNLSPPVTHPSNSPGHASVGMPFNALRRLDEAMASEVESLHISCIESLRSVMNLLADMLQVIAPTNRLAVEDQVLVDLVHLCHVNQTKLLQLQTATTDDGLLALGFELNDALQRALAKPDANRFVLSVSHWCMLQYALVHSTGYDSVHEEDLQSFCQWGSRTLGQPAHFETPGMEVITGPLGQGIANVVSLVLAERHLAARFYKPNLEIVDHYTYIIMGDACQLEGVSNEACFLTGHWGLGKTIAFYGDNHISIDDDTEIAFTKDVTKCFEALGWLEICAATKETTAVKDRLSLTMFWFPNHGRLT</sequence>
<reference evidence="4" key="1">
    <citation type="submission" date="2023-05" db="EMBL/GenBank/DDBJ databases">
        <title>Nepenthes gracilis genome sequencing.</title>
        <authorList>
            <person name="Fukushima K."/>
        </authorList>
    </citation>
    <scope>NUCLEOTIDE SEQUENCE</scope>
    <source>
        <strain evidence="4">SING2019-196</strain>
    </source>
</reference>
<dbReference type="SUPFAM" id="SSF52518">
    <property type="entry name" value="Thiamin diphosphate-binding fold (THDP-binding)"/>
    <property type="match status" value="1"/>
</dbReference>
<feature type="region of interest" description="Disordered" evidence="2">
    <location>
        <begin position="87"/>
        <end position="109"/>
    </location>
</feature>
<protein>
    <recommendedName>
        <fullName evidence="1">Rotamase</fullName>
    </recommendedName>
</protein>
<dbReference type="EMBL" id="BSYO01000034">
    <property type="protein sequence ID" value="GMH28353.1"/>
    <property type="molecule type" value="Genomic_DNA"/>
</dbReference>
<dbReference type="GO" id="GO:0043130">
    <property type="term" value="F:ubiquitin binding"/>
    <property type="evidence" value="ECO:0007669"/>
    <property type="project" value="InterPro"/>
</dbReference>
<dbReference type="GO" id="GO:0035091">
    <property type="term" value="F:phosphatidylinositol binding"/>
    <property type="evidence" value="ECO:0007669"/>
    <property type="project" value="InterPro"/>
</dbReference>
<evidence type="ECO:0000313" key="5">
    <source>
        <dbReference type="Proteomes" id="UP001279734"/>
    </source>
</evidence>
<dbReference type="PROSITE" id="PS50909">
    <property type="entry name" value="GAT"/>
    <property type="match status" value="1"/>
</dbReference>